<name>A0ABT0ND57_9GAMM</name>
<evidence type="ECO:0000313" key="2">
    <source>
        <dbReference type="Proteomes" id="UP001202831"/>
    </source>
</evidence>
<protein>
    <submittedName>
        <fullName evidence="1">Uncharacterized protein</fullName>
    </submittedName>
</protein>
<sequence length="238" mass="26558">MNLQILLLLSQSLAAAFNPESAIREQSASFQYEASADIARVSSKIHVSDSVLLGACRRALLLPHKKKNHQALQTLTGLTLPEQPGYFQADVSSFQLERQQDWIYCTGQVALAPEAQNLAGLAMAQAWSALSAKRHELLRPLLKFTLDQEATYNDSLILIAISAGGTKGVEQLKQHLLEPEFLLDVSRFKGAEFLQDAGEFELALGLLEPCRRTYCYSQYLELDEHWQQASADNLKSYF</sequence>
<dbReference type="Proteomes" id="UP001202831">
    <property type="component" value="Unassembled WGS sequence"/>
</dbReference>
<dbReference type="EMBL" id="JAKIKT010000013">
    <property type="protein sequence ID" value="MCL2916290.1"/>
    <property type="molecule type" value="Genomic_DNA"/>
</dbReference>
<evidence type="ECO:0000313" key="1">
    <source>
        <dbReference type="EMBL" id="MCL2916290.1"/>
    </source>
</evidence>
<reference evidence="1 2" key="1">
    <citation type="submission" date="2022-01" db="EMBL/GenBank/DDBJ databases">
        <title>Whole genome-based taxonomy of the Shewanellaceae.</title>
        <authorList>
            <person name="Martin-Rodriguez A.J."/>
        </authorList>
    </citation>
    <scope>NUCLEOTIDE SEQUENCE [LARGE SCALE GENOMIC DNA]</scope>
    <source>
        <strain evidence="1 2">DSM 21332</strain>
    </source>
</reference>
<proteinExistence type="predicted"/>
<comment type="caution">
    <text evidence="1">The sequence shown here is derived from an EMBL/GenBank/DDBJ whole genome shotgun (WGS) entry which is preliminary data.</text>
</comment>
<organism evidence="1 2">
    <name type="scientific">Shewanella corallii</name>
    <dbReference type="NCBI Taxonomy" id="560080"/>
    <lineage>
        <taxon>Bacteria</taxon>
        <taxon>Pseudomonadati</taxon>
        <taxon>Pseudomonadota</taxon>
        <taxon>Gammaproteobacteria</taxon>
        <taxon>Alteromonadales</taxon>
        <taxon>Shewanellaceae</taxon>
        <taxon>Shewanella</taxon>
    </lineage>
</organism>
<dbReference type="RefSeq" id="WP_249250843.1">
    <property type="nucleotide sequence ID" value="NZ_JAKIKT010000013.1"/>
</dbReference>
<gene>
    <name evidence="1" type="ORF">L2725_21375</name>
</gene>
<accession>A0ABT0ND57</accession>
<keyword evidence="2" id="KW-1185">Reference proteome</keyword>